<dbReference type="Proteomes" id="UP001149074">
    <property type="component" value="Unassembled WGS sequence"/>
</dbReference>
<dbReference type="SUPFAM" id="SSF103473">
    <property type="entry name" value="MFS general substrate transporter"/>
    <property type="match status" value="1"/>
</dbReference>
<evidence type="ECO:0000313" key="7">
    <source>
        <dbReference type="EMBL" id="KAJ5085304.1"/>
    </source>
</evidence>
<dbReference type="Gene3D" id="1.20.1720.10">
    <property type="entry name" value="Multidrug resistance protein D"/>
    <property type="match status" value="1"/>
</dbReference>
<evidence type="ECO:0000259" key="6">
    <source>
        <dbReference type="PROSITE" id="PS50850"/>
    </source>
</evidence>
<comment type="subcellular location">
    <subcellularLocation>
        <location evidence="1">Membrane</location>
        <topology evidence="1">Multi-pass membrane protein</topology>
    </subcellularLocation>
</comment>
<evidence type="ECO:0000256" key="4">
    <source>
        <dbReference type="ARBA" id="ARBA00023136"/>
    </source>
</evidence>
<feature type="transmembrane region" description="Helical" evidence="5">
    <location>
        <begin position="90"/>
        <end position="112"/>
    </location>
</feature>
<protein>
    <submittedName>
        <fullName evidence="7">MFS general substrate transporter</fullName>
    </submittedName>
</protein>
<dbReference type="GO" id="GO:0005886">
    <property type="term" value="C:plasma membrane"/>
    <property type="evidence" value="ECO:0007669"/>
    <property type="project" value="TreeGrafter"/>
</dbReference>
<dbReference type="PANTHER" id="PTHR23502:SF138">
    <property type="entry name" value="MAJOR FACILITATOR SUPERFAMILY (MFS) PROFILE DOMAIN-CONTAINING PROTEIN-RELATED"/>
    <property type="match status" value="1"/>
</dbReference>
<organism evidence="7 8">
    <name type="scientific">Penicillium argentinense</name>
    <dbReference type="NCBI Taxonomy" id="1131581"/>
    <lineage>
        <taxon>Eukaryota</taxon>
        <taxon>Fungi</taxon>
        <taxon>Dikarya</taxon>
        <taxon>Ascomycota</taxon>
        <taxon>Pezizomycotina</taxon>
        <taxon>Eurotiomycetes</taxon>
        <taxon>Eurotiomycetidae</taxon>
        <taxon>Eurotiales</taxon>
        <taxon>Aspergillaceae</taxon>
        <taxon>Penicillium</taxon>
    </lineage>
</organism>
<dbReference type="Pfam" id="PF07690">
    <property type="entry name" value="MFS_1"/>
    <property type="match status" value="1"/>
</dbReference>
<sequence>MSPASYVVDFNATDQAHPQNRSTGRKLTIALILSYVTFVSAFASAIFSTILEALEDEFHISEEGITFYVLGFATGPILWAPASELYGRRWLILTGMFGHSVFTIATATAKFVQTYLVTRLFAGLFSARPVATVPACLADLYDT</sequence>
<accession>A0A9W9JXA7</accession>
<keyword evidence="8" id="KW-1185">Reference proteome</keyword>
<dbReference type="GO" id="GO:0022857">
    <property type="term" value="F:transmembrane transporter activity"/>
    <property type="evidence" value="ECO:0007669"/>
    <property type="project" value="InterPro"/>
</dbReference>
<evidence type="ECO:0000256" key="3">
    <source>
        <dbReference type="ARBA" id="ARBA00022989"/>
    </source>
</evidence>
<dbReference type="PANTHER" id="PTHR23502">
    <property type="entry name" value="MAJOR FACILITATOR SUPERFAMILY"/>
    <property type="match status" value="1"/>
</dbReference>
<dbReference type="InterPro" id="IPR011701">
    <property type="entry name" value="MFS"/>
</dbReference>
<reference evidence="7" key="1">
    <citation type="submission" date="2022-11" db="EMBL/GenBank/DDBJ databases">
        <authorList>
            <person name="Petersen C."/>
        </authorList>
    </citation>
    <scope>NUCLEOTIDE SEQUENCE</scope>
    <source>
        <strain evidence="7">IBT 30761</strain>
    </source>
</reference>
<feature type="transmembrane region" description="Helical" evidence="5">
    <location>
        <begin position="27"/>
        <end position="50"/>
    </location>
</feature>
<evidence type="ECO:0000256" key="1">
    <source>
        <dbReference type="ARBA" id="ARBA00004141"/>
    </source>
</evidence>
<dbReference type="GeneID" id="81361545"/>
<proteinExistence type="predicted"/>
<dbReference type="EMBL" id="JAPQKI010000010">
    <property type="protein sequence ID" value="KAJ5085304.1"/>
    <property type="molecule type" value="Genomic_DNA"/>
</dbReference>
<keyword evidence="4 5" id="KW-0472">Membrane</keyword>
<feature type="domain" description="Major facilitator superfamily (MFS) profile" evidence="6">
    <location>
        <begin position="29"/>
        <end position="143"/>
    </location>
</feature>
<evidence type="ECO:0000256" key="2">
    <source>
        <dbReference type="ARBA" id="ARBA00022692"/>
    </source>
</evidence>
<reference evidence="7" key="2">
    <citation type="journal article" date="2023" name="IMA Fungus">
        <title>Comparative genomic study of the Penicillium genus elucidates a diverse pangenome and 15 lateral gene transfer events.</title>
        <authorList>
            <person name="Petersen C."/>
            <person name="Sorensen T."/>
            <person name="Nielsen M.R."/>
            <person name="Sondergaard T.E."/>
            <person name="Sorensen J.L."/>
            <person name="Fitzpatrick D.A."/>
            <person name="Frisvad J.C."/>
            <person name="Nielsen K.L."/>
        </authorList>
    </citation>
    <scope>NUCLEOTIDE SEQUENCE</scope>
    <source>
        <strain evidence="7">IBT 30761</strain>
    </source>
</reference>
<evidence type="ECO:0000313" key="8">
    <source>
        <dbReference type="Proteomes" id="UP001149074"/>
    </source>
</evidence>
<dbReference type="RefSeq" id="XP_056469982.1">
    <property type="nucleotide sequence ID" value="XM_056622566.1"/>
</dbReference>
<gene>
    <name evidence="7" type="ORF">N7532_010075</name>
</gene>
<dbReference type="InterPro" id="IPR020846">
    <property type="entry name" value="MFS_dom"/>
</dbReference>
<dbReference type="AlphaFoldDB" id="A0A9W9JXA7"/>
<evidence type="ECO:0000256" key="5">
    <source>
        <dbReference type="SAM" id="Phobius"/>
    </source>
</evidence>
<dbReference type="PROSITE" id="PS50850">
    <property type="entry name" value="MFS"/>
    <property type="match status" value="1"/>
</dbReference>
<comment type="caution">
    <text evidence="7">The sequence shown here is derived from an EMBL/GenBank/DDBJ whole genome shotgun (WGS) entry which is preliminary data.</text>
</comment>
<dbReference type="OrthoDB" id="9986881at2759"/>
<name>A0A9W9JXA7_9EURO</name>
<keyword evidence="3 5" id="KW-1133">Transmembrane helix</keyword>
<keyword evidence="2 5" id="KW-0812">Transmembrane</keyword>
<dbReference type="InterPro" id="IPR036259">
    <property type="entry name" value="MFS_trans_sf"/>
</dbReference>
<feature type="transmembrane region" description="Helical" evidence="5">
    <location>
        <begin position="65"/>
        <end position="83"/>
    </location>
</feature>